<reference evidence="12" key="1">
    <citation type="submission" date="2023-07" db="EMBL/GenBank/DDBJ databases">
        <title>Mucosal microbiota of week-old chicken and adult hens.</title>
        <authorList>
            <person name="Volf J."/>
            <person name="Karasova D."/>
            <person name="Crhanova M."/>
            <person name="Faldynova M."/>
            <person name="Prikrylova H."/>
            <person name="Zeman M."/>
            <person name="Babak V."/>
            <person name="Rajova J."/>
            <person name="Rychlik I."/>
        </authorList>
    </citation>
    <scope>NUCLEOTIDE SEQUENCE</scope>
    <source>
        <strain evidence="12">ET902</strain>
    </source>
</reference>
<keyword evidence="8 9" id="KW-0472">Membrane</keyword>
<dbReference type="Gene3D" id="1.20.1640.10">
    <property type="entry name" value="Multidrug efflux transporter AcrB transmembrane domain"/>
    <property type="match status" value="1"/>
</dbReference>
<comment type="function">
    <text evidence="9">Part of the Sec protein translocase complex. Interacts with the SecYEG preprotein conducting channel. SecDF uses the proton motive force (PMF) to complete protein translocation after the ATP-dependent function of SecA.</text>
</comment>
<accession>A0ABT8YUX8</accession>
<dbReference type="Proteomes" id="UP001175147">
    <property type="component" value="Unassembled WGS sequence"/>
</dbReference>
<feature type="domain" description="Protein export membrane protein SecD/SecF C-terminal" evidence="11">
    <location>
        <begin position="139"/>
        <end position="312"/>
    </location>
</feature>
<feature type="transmembrane region" description="Helical" evidence="9">
    <location>
        <begin position="32"/>
        <end position="52"/>
    </location>
</feature>
<feature type="transmembrane region" description="Helical" evidence="9">
    <location>
        <begin position="211"/>
        <end position="235"/>
    </location>
</feature>
<keyword evidence="4 9" id="KW-0812">Transmembrane</keyword>
<evidence type="ECO:0000313" key="12">
    <source>
        <dbReference type="EMBL" id="MDO7019588.1"/>
    </source>
</evidence>
<dbReference type="InterPro" id="IPR022645">
    <property type="entry name" value="SecD/SecF_bac"/>
</dbReference>
<evidence type="ECO:0000256" key="3">
    <source>
        <dbReference type="ARBA" id="ARBA00022475"/>
    </source>
</evidence>
<gene>
    <name evidence="9 12" type="primary">secF</name>
    <name evidence="12" type="ORF">Q5M86_02240</name>
</gene>
<keyword evidence="2 9" id="KW-0813">Transport</keyword>
<organism evidence="12 13">
    <name type="scientific">Brachyspira innocens</name>
    <dbReference type="NCBI Taxonomy" id="13264"/>
    <lineage>
        <taxon>Bacteria</taxon>
        <taxon>Pseudomonadati</taxon>
        <taxon>Spirochaetota</taxon>
        <taxon>Spirochaetia</taxon>
        <taxon>Brachyspirales</taxon>
        <taxon>Brachyspiraceae</taxon>
        <taxon>Brachyspira</taxon>
    </lineage>
</organism>
<evidence type="ECO:0000313" key="13">
    <source>
        <dbReference type="Proteomes" id="UP001175147"/>
    </source>
</evidence>
<evidence type="ECO:0000256" key="6">
    <source>
        <dbReference type="ARBA" id="ARBA00022989"/>
    </source>
</evidence>
<feature type="transmembrane region" description="Helical" evidence="9">
    <location>
        <begin position="184"/>
        <end position="205"/>
    </location>
</feature>
<evidence type="ECO:0000256" key="9">
    <source>
        <dbReference type="HAMAP-Rule" id="MF_01464"/>
    </source>
</evidence>
<dbReference type="RefSeq" id="WP_304385673.1">
    <property type="nucleotide sequence ID" value="NZ_JAUPBL010000070.1"/>
</dbReference>
<keyword evidence="6 9" id="KW-1133">Transmembrane helix</keyword>
<keyword evidence="3 9" id="KW-1003">Cell membrane</keyword>
<evidence type="ECO:0000256" key="10">
    <source>
        <dbReference type="SAM" id="MobiDB-lite"/>
    </source>
</evidence>
<dbReference type="PANTHER" id="PTHR30081:SF8">
    <property type="entry name" value="PROTEIN TRANSLOCASE SUBUNIT SECF"/>
    <property type="match status" value="1"/>
</dbReference>
<dbReference type="InterPro" id="IPR022813">
    <property type="entry name" value="SecD/SecF_arch_bac"/>
</dbReference>
<keyword evidence="5 9" id="KW-0653">Protein transport</keyword>
<dbReference type="PANTHER" id="PTHR30081">
    <property type="entry name" value="PROTEIN-EXPORT MEMBRANE PROTEIN SEC"/>
    <property type="match status" value="1"/>
</dbReference>
<evidence type="ECO:0000256" key="1">
    <source>
        <dbReference type="ARBA" id="ARBA00004651"/>
    </source>
</evidence>
<dbReference type="PRINTS" id="PR01755">
    <property type="entry name" value="SECFTRNLCASE"/>
</dbReference>
<comment type="subunit">
    <text evidence="9">Forms a complex with SecD. Part of the essential Sec protein translocation apparatus which comprises SecA, SecYEG and auxiliary proteins SecDF. Other proteins may also be involved.</text>
</comment>
<feature type="region of interest" description="Disordered" evidence="10">
    <location>
        <begin position="1"/>
        <end position="20"/>
    </location>
</feature>
<keyword evidence="13" id="KW-1185">Reference proteome</keyword>
<dbReference type="Pfam" id="PF02355">
    <property type="entry name" value="SecD_SecF_C"/>
    <property type="match status" value="1"/>
</dbReference>
<dbReference type="EMBL" id="JAUPBM010000014">
    <property type="protein sequence ID" value="MDO7019588.1"/>
    <property type="molecule type" value="Genomic_DNA"/>
</dbReference>
<feature type="transmembrane region" description="Helical" evidence="9">
    <location>
        <begin position="256"/>
        <end position="280"/>
    </location>
</feature>
<dbReference type="InterPro" id="IPR048634">
    <property type="entry name" value="SecD_SecF_C"/>
</dbReference>
<dbReference type="InterPro" id="IPR022646">
    <property type="entry name" value="SecD/SecF_CS"/>
</dbReference>
<feature type="transmembrane region" description="Helical" evidence="9">
    <location>
        <begin position="286"/>
        <end position="311"/>
    </location>
</feature>
<dbReference type="HAMAP" id="MF_01464_B">
    <property type="entry name" value="SecF_B"/>
    <property type="match status" value="1"/>
</dbReference>
<protein>
    <recommendedName>
        <fullName evidence="9">Protein-export membrane protein SecF</fullName>
    </recommendedName>
</protein>
<dbReference type="Pfam" id="PF07549">
    <property type="entry name" value="Sec_GG"/>
    <property type="match status" value="1"/>
</dbReference>
<evidence type="ECO:0000256" key="8">
    <source>
        <dbReference type="ARBA" id="ARBA00023136"/>
    </source>
</evidence>
<comment type="similarity">
    <text evidence="9">Belongs to the SecD/SecF family. SecF subfamily.</text>
</comment>
<keyword evidence="7 9" id="KW-0811">Translocation</keyword>
<comment type="caution">
    <text evidence="12">The sequence shown here is derived from an EMBL/GenBank/DDBJ whole genome shotgun (WGS) entry which is preliminary data.</text>
</comment>
<dbReference type="SUPFAM" id="SSF82866">
    <property type="entry name" value="Multidrug efflux transporter AcrB transmembrane domain"/>
    <property type="match status" value="1"/>
</dbReference>
<evidence type="ECO:0000256" key="4">
    <source>
        <dbReference type="ARBA" id="ARBA00022692"/>
    </source>
</evidence>
<dbReference type="InterPro" id="IPR005665">
    <property type="entry name" value="SecF_bac"/>
</dbReference>
<dbReference type="NCBIfam" id="TIGR00966">
    <property type="entry name" value="transloc_SecF"/>
    <property type="match status" value="1"/>
</dbReference>
<comment type="subcellular location">
    <subcellularLocation>
        <location evidence="1 9">Cell membrane</location>
        <topology evidence="1 9">Multi-pass membrane protein</topology>
    </subcellularLocation>
</comment>
<evidence type="ECO:0000256" key="2">
    <source>
        <dbReference type="ARBA" id="ARBA00022448"/>
    </source>
</evidence>
<sequence length="317" mass="35558">MSEDIKKENDKKENDKKENNDLTKNKIPFVKFMPIAAVISAVLFIASIGLFVSKLNTNSFNMGIDFAGGVELKVQIDNPEVINIAEIRALYNNFGTETVNIQELEGEANVNAFLLRFRGSNEESDRAMQVLYDKYGTDKVNLIGSNIISGVVSADNLKLAFILIIVSWIIIMIYITIRFNYRYAFPAIITLIHNVVIVFGILLFLNKEFSVLVLSSMLTLIGYTINDIIVVFDRIRENTDTKRPFKEIVNISLNNVVGRTVITSISTLLAALAIMIWGGFILYDFAFTFFCGVVIGTYASNFIASGLLILFMKTKKH</sequence>
<evidence type="ECO:0000259" key="11">
    <source>
        <dbReference type="Pfam" id="PF02355"/>
    </source>
</evidence>
<evidence type="ECO:0000256" key="5">
    <source>
        <dbReference type="ARBA" id="ARBA00022927"/>
    </source>
</evidence>
<evidence type="ECO:0000256" key="7">
    <source>
        <dbReference type="ARBA" id="ARBA00023010"/>
    </source>
</evidence>
<proteinExistence type="inferred from homology"/>
<name>A0ABT8YUX8_9SPIR</name>
<feature type="transmembrane region" description="Helical" evidence="9">
    <location>
        <begin position="159"/>
        <end position="177"/>
    </location>
</feature>